<dbReference type="AlphaFoldDB" id="A0A482WQ83"/>
<dbReference type="Pfam" id="PF00078">
    <property type="entry name" value="RVT_1"/>
    <property type="match status" value="1"/>
</dbReference>
<dbReference type="PANTHER" id="PTHR33332">
    <property type="entry name" value="REVERSE TRANSCRIPTASE DOMAIN-CONTAINING PROTEIN"/>
    <property type="match status" value="1"/>
</dbReference>
<organism evidence="2 3">
    <name type="scientific">Laodelphax striatellus</name>
    <name type="common">Small brown planthopper</name>
    <name type="synonym">Delphax striatella</name>
    <dbReference type="NCBI Taxonomy" id="195883"/>
    <lineage>
        <taxon>Eukaryota</taxon>
        <taxon>Metazoa</taxon>
        <taxon>Ecdysozoa</taxon>
        <taxon>Arthropoda</taxon>
        <taxon>Hexapoda</taxon>
        <taxon>Insecta</taxon>
        <taxon>Pterygota</taxon>
        <taxon>Neoptera</taxon>
        <taxon>Paraneoptera</taxon>
        <taxon>Hemiptera</taxon>
        <taxon>Auchenorrhyncha</taxon>
        <taxon>Fulgoroidea</taxon>
        <taxon>Delphacidae</taxon>
        <taxon>Criomorphinae</taxon>
        <taxon>Laodelphax</taxon>
    </lineage>
</organism>
<dbReference type="STRING" id="195883.A0A482WQ83"/>
<dbReference type="InterPro" id="IPR043502">
    <property type="entry name" value="DNA/RNA_pol_sf"/>
</dbReference>
<evidence type="ECO:0000313" key="3">
    <source>
        <dbReference type="Proteomes" id="UP000291343"/>
    </source>
</evidence>
<keyword evidence="3" id="KW-1185">Reference proteome</keyword>
<dbReference type="SUPFAM" id="SSF56672">
    <property type="entry name" value="DNA/RNA polymerases"/>
    <property type="match status" value="1"/>
</dbReference>
<dbReference type="CDD" id="cd01650">
    <property type="entry name" value="RT_nLTR_like"/>
    <property type="match status" value="1"/>
</dbReference>
<comment type="caution">
    <text evidence="2">The sequence shown here is derived from an EMBL/GenBank/DDBJ whole genome shotgun (WGS) entry which is preliminary data.</text>
</comment>
<feature type="domain" description="Reverse transcriptase" evidence="1">
    <location>
        <begin position="174"/>
        <end position="426"/>
    </location>
</feature>
<evidence type="ECO:0000313" key="2">
    <source>
        <dbReference type="EMBL" id="RZF35180.1"/>
    </source>
</evidence>
<dbReference type="OrthoDB" id="6630711at2759"/>
<evidence type="ECO:0000259" key="1">
    <source>
        <dbReference type="PROSITE" id="PS50878"/>
    </source>
</evidence>
<dbReference type="PROSITE" id="PS50878">
    <property type="entry name" value="RT_POL"/>
    <property type="match status" value="1"/>
</dbReference>
<dbReference type="EMBL" id="QKKF02029481">
    <property type="protein sequence ID" value="RZF35180.1"/>
    <property type="molecule type" value="Genomic_DNA"/>
</dbReference>
<protein>
    <recommendedName>
        <fullName evidence="1">Reverse transcriptase domain-containing protein</fullName>
    </recommendedName>
</protein>
<reference evidence="2 3" key="1">
    <citation type="journal article" date="2017" name="Gigascience">
        <title>Genome sequence of the small brown planthopper, Laodelphax striatellus.</title>
        <authorList>
            <person name="Zhu J."/>
            <person name="Jiang F."/>
            <person name="Wang X."/>
            <person name="Yang P."/>
            <person name="Bao Y."/>
            <person name="Zhao W."/>
            <person name="Wang W."/>
            <person name="Lu H."/>
            <person name="Wang Q."/>
            <person name="Cui N."/>
            <person name="Li J."/>
            <person name="Chen X."/>
            <person name="Luo L."/>
            <person name="Yu J."/>
            <person name="Kang L."/>
            <person name="Cui F."/>
        </authorList>
    </citation>
    <scope>NUCLEOTIDE SEQUENCE [LARGE SCALE GENOMIC DNA]</scope>
    <source>
        <strain evidence="2">Lst14</strain>
    </source>
</reference>
<dbReference type="InParanoid" id="A0A482WQ83"/>
<dbReference type="InterPro" id="IPR000477">
    <property type="entry name" value="RT_dom"/>
</dbReference>
<dbReference type="GO" id="GO:0071897">
    <property type="term" value="P:DNA biosynthetic process"/>
    <property type="evidence" value="ECO:0007669"/>
    <property type="project" value="UniProtKB-ARBA"/>
</dbReference>
<accession>A0A482WQ83</accession>
<dbReference type="Proteomes" id="UP000291343">
    <property type="component" value="Unassembled WGS sequence"/>
</dbReference>
<sequence>MDQILLLGGELEKANEALLRLRRLGRGLDDHKKLKESRVRIWSDSHGRDLNDRLSALLPVETGCYSHVAPGAPLEVVMDSMVSPREIEATAPGDFVVLLGGSNSFSEDCCSQDSIDSFIARLIKKLERLFEIVEDISRSKLILLGGDFNIDVLKSTHKTNKFKDLLASYGLELLFGRKRVFPEKLKFSIIKPIFKKGNRSCPENYRPIALQTIFSKIIERAVFFQINNYFEQNNLLYNRQFGFRKNKSTKQAIFDVVDSTLRALDGSKSIVGIFCDLSKAYDRVNHELLLLKLSYYGFTAEALDFFKSYLTGRRQAVRIIDKKGFSVDSDWLLQPYGIPQGTILGPILFNIYMNDLPNSLDSKVILFADDTTVLVEGSEEDVLLKSQRTISDLDIWLKNNYLQLNSSKTKILKFSASRQSSNGIANNILGNNEANVT</sequence>
<proteinExistence type="predicted"/>
<gene>
    <name evidence="2" type="ORF">LSTR_LSTR014686</name>
</gene>
<feature type="non-terminal residue" evidence="2">
    <location>
        <position position="437"/>
    </location>
</feature>
<name>A0A482WQ83_LAOST</name>